<reference evidence="1 2" key="1">
    <citation type="journal article" date="2019" name="Int. J. Syst. Evol. Microbiol.">
        <title>The Global Catalogue of Microorganisms (GCM) 10K type strain sequencing project: providing services to taxonomists for standard genome sequencing and annotation.</title>
        <authorList>
            <consortium name="The Broad Institute Genomics Platform"/>
            <consortium name="The Broad Institute Genome Sequencing Center for Infectious Disease"/>
            <person name="Wu L."/>
            <person name="Ma J."/>
        </authorList>
    </citation>
    <scope>NUCLEOTIDE SEQUENCE [LARGE SCALE GENOMIC DNA]</scope>
    <source>
        <strain evidence="1 2">JCM 11136</strain>
    </source>
</reference>
<dbReference type="RefSeq" id="WP_343952332.1">
    <property type="nucleotide sequence ID" value="NZ_BAAAHQ010000025.1"/>
</dbReference>
<keyword evidence="2" id="KW-1185">Reference proteome</keyword>
<proteinExistence type="predicted"/>
<organism evidence="1 2">
    <name type="scientific">Nonomuraea longicatena</name>
    <dbReference type="NCBI Taxonomy" id="83682"/>
    <lineage>
        <taxon>Bacteria</taxon>
        <taxon>Bacillati</taxon>
        <taxon>Actinomycetota</taxon>
        <taxon>Actinomycetes</taxon>
        <taxon>Streptosporangiales</taxon>
        <taxon>Streptosporangiaceae</taxon>
        <taxon>Nonomuraea</taxon>
    </lineage>
</organism>
<evidence type="ECO:0000313" key="2">
    <source>
        <dbReference type="Proteomes" id="UP001501578"/>
    </source>
</evidence>
<protein>
    <submittedName>
        <fullName evidence="1">Uncharacterized protein</fullName>
    </submittedName>
</protein>
<dbReference type="Proteomes" id="UP001501578">
    <property type="component" value="Unassembled WGS sequence"/>
</dbReference>
<gene>
    <name evidence="1" type="ORF">GCM10009560_48970</name>
</gene>
<evidence type="ECO:0000313" key="1">
    <source>
        <dbReference type="EMBL" id="GAA0938815.1"/>
    </source>
</evidence>
<sequence length="108" mass="12162">MSPITLSHSAREALRADEVVYFDWHVTGLCCADAGEFSVRPLRRARLPRRARPLGDLVYAHPTAWVHLAELPVTVDCRPLGRWRRFRSDLPPDAGLRHCLGLPLGGNR</sequence>
<name>A0ABN1Q7K0_9ACTN</name>
<comment type="caution">
    <text evidence="1">The sequence shown here is derived from an EMBL/GenBank/DDBJ whole genome shotgun (WGS) entry which is preliminary data.</text>
</comment>
<dbReference type="EMBL" id="BAAAHQ010000025">
    <property type="protein sequence ID" value="GAA0938815.1"/>
    <property type="molecule type" value="Genomic_DNA"/>
</dbReference>
<accession>A0ABN1Q7K0</accession>